<feature type="transmembrane region" description="Helical" evidence="1">
    <location>
        <begin position="234"/>
        <end position="253"/>
    </location>
</feature>
<gene>
    <name evidence="3" type="ORF">GCM10017772_42090</name>
</gene>
<accession>A0A919KZP6</accession>
<proteinExistence type="predicted"/>
<dbReference type="InterPro" id="IPR037185">
    <property type="entry name" value="EmrE-like"/>
</dbReference>
<feature type="chain" id="PRO_5039480509" description="Magnesium transporter NIPA" evidence="2">
    <location>
        <begin position="20"/>
        <end position="311"/>
    </location>
</feature>
<organism evidence="3 4">
    <name type="scientific">Promicromonospora soli</name>
    <dbReference type="NCBI Taxonomy" id="2035533"/>
    <lineage>
        <taxon>Bacteria</taxon>
        <taxon>Bacillati</taxon>
        <taxon>Actinomycetota</taxon>
        <taxon>Actinomycetes</taxon>
        <taxon>Micrococcales</taxon>
        <taxon>Promicromonosporaceae</taxon>
        <taxon>Promicromonospora</taxon>
    </lineage>
</organism>
<keyword evidence="1" id="KW-1133">Transmembrane helix</keyword>
<dbReference type="RefSeq" id="WP_189671244.1">
    <property type="nucleotide sequence ID" value="NZ_BNAS01000007.1"/>
</dbReference>
<feature type="transmembrane region" description="Helical" evidence="1">
    <location>
        <begin position="204"/>
        <end position="222"/>
    </location>
</feature>
<evidence type="ECO:0000256" key="2">
    <source>
        <dbReference type="SAM" id="SignalP"/>
    </source>
</evidence>
<dbReference type="Proteomes" id="UP000627369">
    <property type="component" value="Unassembled WGS sequence"/>
</dbReference>
<feature type="transmembrane region" description="Helical" evidence="1">
    <location>
        <begin position="265"/>
        <end position="283"/>
    </location>
</feature>
<dbReference type="PANTHER" id="PTHR40761:SF1">
    <property type="entry name" value="CONSERVED INTEGRAL MEMBRANE ALANINE VALINE AND LEUCINE RICH PROTEIN-RELATED"/>
    <property type="match status" value="1"/>
</dbReference>
<feature type="signal peptide" evidence="2">
    <location>
        <begin position="1"/>
        <end position="19"/>
    </location>
</feature>
<feature type="transmembrane region" description="Helical" evidence="1">
    <location>
        <begin position="141"/>
        <end position="161"/>
    </location>
</feature>
<reference evidence="3" key="1">
    <citation type="journal article" date="2014" name="Int. J. Syst. Evol. Microbiol.">
        <title>Complete genome sequence of Corynebacterium casei LMG S-19264T (=DSM 44701T), isolated from a smear-ripened cheese.</title>
        <authorList>
            <consortium name="US DOE Joint Genome Institute (JGI-PGF)"/>
            <person name="Walter F."/>
            <person name="Albersmeier A."/>
            <person name="Kalinowski J."/>
            <person name="Ruckert C."/>
        </authorList>
    </citation>
    <scope>NUCLEOTIDE SEQUENCE</scope>
    <source>
        <strain evidence="3">CGMCC 4.7398</strain>
    </source>
</reference>
<comment type="caution">
    <text evidence="3">The sequence shown here is derived from an EMBL/GenBank/DDBJ whole genome shotgun (WGS) entry which is preliminary data.</text>
</comment>
<feature type="transmembrane region" description="Helical" evidence="1">
    <location>
        <begin position="107"/>
        <end position="129"/>
    </location>
</feature>
<name>A0A919KZP6_9MICO</name>
<keyword evidence="1" id="KW-0812">Transmembrane</keyword>
<dbReference type="EMBL" id="BNAS01000007">
    <property type="protein sequence ID" value="GHH78523.1"/>
    <property type="molecule type" value="Genomic_DNA"/>
</dbReference>
<dbReference type="PANTHER" id="PTHR40761">
    <property type="entry name" value="CONSERVED INTEGRAL MEMBRANE ALANINE VALINE AND LEUCINE RICH PROTEIN-RELATED"/>
    <property type="match status" value="1"/>
</dbReference>
<keyword evidence="2" id="KW-0732">Signal</keyword>
<evidence type="ECO:0000313" key="4">
    <source>
        <dbReference type="Proteomes" id="UP000627369"/>
    </source>
</evidence>
<feature type="transmembrane region" description="Helical" evidence="1">
    <location>
        <begin position="168"/>
        <end position="189"/>
    </location>
</feature>
<protein>
    <recommendedName>
        <fullName evidence="5">Magnesium transporter NIPA</fullName>
    </recommendedName>
</protein>
<feature type="transmembrane region" description="Helical" evidence="1">
    <location>
        <begin position="67"/>
        <end position="95"/>
    </location>
</feature>
<dbReference type="SUPFAM" id="SSF103481">
    <property type="entry name" value="Multidrug resistance efflux transporter EmrE"/>
    <property type="match status" value="1"/>
</dbReference>
<reference evidence="3" key="2">
    <citation type="submission" date="2020-09" db="EMBL/GenBank/DDBJ databases">
        <authorList>
            <person name="Sun Q."/>
            <person name="Zhou Y."/>
        </authorList>
    </citation>
    <scope>NUCLEOTIDE SEQUENCE</scope>
    <source>
        <strain evidence="3">CGMCC 4.7398</strain>
    </source>
</reference>
<keyword evidence="4" id="KW-1185">Reference proteome</keyword>
<sequence length="311" mass="31082">MPAIAVALAVLGAALFAGAAVLQHREVADLYGEPLPRERVLSLRRLARIARRPGWLAGFGLAGGGTIVHAIALALAPLRLVQPIGVLAVPVAVLLSSLRLRRVPGRSVLLGVALTMAGVAVFVAASVGATSGNPPPPGSTLPTTLIVGGIVLALGMGGLAVGGWLRCVACATAGATAFGLLSALMRVIFQELAAGDSRWYEPPVLGAAASAVVALVVGGWLVQQAYPSGPPEVVVACLTVVDPIVAVLLGALLLGEGADTPVATWFLLGGAALAASAGVLVLARLHPDAVAARTARTAPSTLPEPSRGTAQ</sequence>
<dbReference type="AlphaFoldDB" id="A0A919KZP6"/>
<evidence type="ECO:0008006" key="5">
    <source>
        <dbReference type="Google" id="ProtNLM"/>
    </source>
</evidence>
<evidence type="ECO:0000313" key="3">
    <source>
        <dbReference type="EMBL" id="GHH78523.1"/>
    </source>
</evidence>
<keyword evidence="1" id="KW-0472">Membrane</keyword>
<evidence type="ECO:0000256" key="1">
    <source>
        <dbReference type="SAM" id="Phobius"/>
    </source>
</evidence>